<dbReference type="PANTHER" id="PTHR30621:SF0">
    <property type="entry name" value="BIFUNCTIONAL GLUTAMINE SYNTHETASE ADENYLYLTRANSFERASE_ADENYLYL-REMOVING ENZYME"/>
    <property type="match status" value="1"/>
</dbReference>
<dbReference type="EC" id="2.7.7.42" evidence="7"/>
<dbReference type="NCBIfam" id="NF008292">
    <property type="entry name" value="PRK11072.1"/>
    <property type="match status" value="1"/>
</dbReference>
<protein>
    <recommendedName>
        <fullName evidence="7">Bifunctional glutamine synthetase adenylyltransferase/adenylyl-removing enzyme</fullName>
    </recommendedName>
    <alternativeName>
        <fullName evidence="7">ATP:glutamine synthetase adenylyltransferase</fullName>
    </alternativeName>
    <alternativeName>
        <fullName evidence="7">ATase</fullName>
    </alternativeName>
    <domain>
        <recommendedName>
            <fullName evidence="7">Glutamine synthetase adenylyl-L-tyrosine phosphorylase</fullName>
            <ecNumber evidence="7">2.7.7.89</ecNumber>
        </recommendedName>
        <alternativeName>
            <fullName evidence="7">Adenylyl removase</fullName>
            <shortName evidence="7">AR</shortName>
            <shortName evidence="7">AT-N</shortName>
        </alternativeName>
    </domain>
    <domain>
        <recommendedName>
            <fullName evidence="7">Glutamine synthetase adenylyl transferase</fullName>
            <ecNumber evidence="7">2.7.7.42</ecNumber>
        </recommendedName>
        <alternativeName>
            <fullName evidence="7">Adenylyl transferase</fullName>
            <shortName evidence="7">AT</shortName>
            <shortName evidence="7">AT-C</shortName>
        </alternativeName>
    </domain>
</protein>
<keyword evidence="6 7" id="KW-0511">Multifunctional enzyme</keyword>
<dbReference type="Gene3D" id="1.20.120.330">
    <property type="entry name" value="Nucleotidyltransferases domain 2"/>
    <property type="match status" value="2"/>
</dbReference>
<dbReference type="OrthoDB" id="9759366at2"/>
<dbReference type="Pfam" id="PF03710">
    <property type="entry name" value="GlnE"/>
    <property type="match status" value="2"/>
</dbReference>
<dbReference type="Pfam" id="PF08335">
    <property type="entry name" value="GlnD_UR_UTase"/>
    <property type="match status" value="2"/>
</dbReference>
<dbReference type="GO" id="GO:0047388">
    <property type="term" value="F:[glutamine synthetase]-adenylyl-L-tyrosine phosphorylase activity"/>
    <property type="evidence" value="ECO:0007669"/>
    <property type="project" value="UniProtKB-EC"/>
</dbReference>
<dbReference type="GO" id="GO:0005829">
    <property type="term" value="C:cytosol"/>
    <property type="evidence" value="ECO:0007669"/>
    <property type="project" value="TreeGrafter"/>
</dbReference>
<comment type="cofactor">
    <cofactor evidence="7">
        <name>Mg(2+)</name>
        <dbReference type="ChEBI" id="CHEBI:18420"/>
    </cofactor>
</comment>
<reference evidence="10 11" key="1">
    <citation type="journal article" date="2017" name="Environ. Microbiol.">
        <title>Genomic and physiological analyses of 'Reinekea forsetii' reveal a versatile opportunistic lifestyle during spring algae blooms.</title>
        <authorList>
            <person name="Avci B."/>
            <person name="Hahnke R.L."/>
            <person name="Chafee M."/>
            <person name="Fischer T."/>
            <person name="Gruber-Vodicka H."/>
            <person name="Tegetmeyer H.E."/>
            <person name="Harder J."/>
            <person name="Fuchs B.M."/>
            <person name="Amann R.I."/>
            <person name="Teeling H."/>
        </authorList>
    </citation>
    <scope>NUCLEOTIDE SEQUENCE [LARGE SCALE GENOMIC DNA]</scope>
    <source>
        <strain evidence="10 11">Hel1_31_D35</strain>
    </source>
</reference>
<dbReference type="KEGG" id="rfo:REIFOR_00469"/>
<organism evidence="10 11">
    <name type="scientific">Reinekea forsetii</name>
    <dbReference type="NCBI Taxonomy" id="1336806"/>
    <lineage>
        <taxon>Bacteria</taxon>
        <taxon>Pseudomonadati</taxon>
        <taxon>Pseudomonadota</taxon>
        <taxon>Gammaproteobacteria</taxon>
        <taxon>Oceanospirillales</taxon>
        <taxon>Saccharospirillaceae</taxon>
        <taxon>Reinekea</taxon>
    </lineage>
</organism>
<evidence type="ECO:0000256" key="4">
    <source>
        <dbReference type="ARBA" id="ARBA00022840"/>
    </source>
</evidence>
<comment type="catalytic activity">
    <reaction evidence="7">
        <text>[glutamine synthetase]-L-tyrosine + ATP = [glutamine synthetase]-O(4)-(5'-adenylyl)-L-tyrosine + diphosphate</text>
        <dbReference type="Rhea" id="RHEA:18589"/>
        <dbReference type="Rhea" id="RHEA-COMP:10660"/>
        <dbReference type="Rhea" id="RHEA-COMP:10661"/>
        <dbReference type="ChEBI" id="CHEBI:30616"/>
        <dbReference type="ChEBI" id="CHEBI:33019"/>
        <dbReference type="ChEBI" id="CHEBI:46858"/>
        <dbReference type="ChEBI" id="CHEBI:83624"/>
        <dbReference type="EC" id="2.7.7.42"/>
    </reaction>
</comment>
<dbReference type="PANTHER" id="PTHR30621">
    <property type="entry name" value="GLUTAMINE SYNTHETASE ADENYLYLTRANSFERASE"/>
    <property type="match status" value="1"/>
</dbReference>
<name>A0A2K8KP35_9GAMM</name>
<dbReference type="InterPro" id="IPR043519">
    <property type="entry name" value="NT_sf"/>
</dbReference>
<dbReference type="GO" id="GO:0008882">
    <property type="term" value="F:[glutamate-ammonia-ligase] adenylyltransferase activity"/>
    <property type="evidence" value="ECO:0007669"/>
    <property type="project" value="UniProtKB-UniRule"/>
</dbReference>
<feature type="domain" description="Glutamate-ammonia ligase adenylyltransferase repeated" evidence="8">
    <location>
        <begin position="31"/>
        <end position="269"/>
    </location>
</feature>
<dbReference type="GO" id="GO:0016874">
    <property type="term" value="F:ligase activity"/>
    <property type="evidence" value="ECO:0007669"/>
    <property type="project" value="UniProtKB-KW"/>
</dbReference>
<evidence type="ECO:0000313" key="11">
    <source>
        <dbReference type="Proteomes" id="UP000229757"/>
    </source>
</evidence>
<dbReference type="GO" id="GO:0000820">
    <property type="term" value="P:regulation of glutamine family amino acid metabolic process"/>
    <property type="evidence" value="ECO:0007669"/>
    <property type="project" value="UniProtKB-UniRule"/>
</dbReference>
<feature type="domain" description="PII-uridylyltransferase/Glutamine-synthetase adenylyltransferase" evidence="9">
    <location>
        <begin position="292"/>
        <end position="431"/>
    </location>
</feature>
<dbReference type="Gene3D" id="3.30.460.10">
    <property type="entry name" value="Beta Polymerase, domain 2"/>
    <property type="match status" value="2"/>
</dbReference>
<evidence type="ECO:0000256" key="1">
    <source>
        <dbReference type="ARBA" id="ARBA00022679"/>
    </source>
</evidence>
<comment type="function">
    <text evidence="7">Involved in the regulation of glutamine synthetase GlnA, a key enzyme in the process to assimilate ammonia. When cellular nitrogen levels are high, the C-terminal adenylyl transferase (AT) inactivates GlnA by covalent transfer of an adenylyl group from ATP to specific tyrosine residue of GlnA, thus reducing its activity. Conversely, when nitrogen levels are low, the N-terminal adenylyl removase (AR) activates GlnA by removing the adenylyl group by phosphorolysis, increasing its activity. The regulatory region of GlnE binds the signal transduction protein PII (GlnB) which indicates the nitrogen status of the cell.</text>
</comment>
<keyword evidence="2 7" id="KW-0548">Nucleotidyltransferase</keyword>
<keyword evidence="3 7" id="KW-0547">Nucleotide-binding</keyword>
<feature type="domain" description="Glutamate-ammonia ligase adenylyltransferase repeated" evidence="8">
    <location>
        <begin position="539"/>
        <end position="791"/>
    </location>
</feature>
<keyword evidence="1 7" id="KW-0808">Transferase</keyword>
<dbReference type="FunFam" id="1.20.120.330:FF:000005">
    <property type="entry name" value="Bifunctional glutamine synthetase adenylyltransferase/adenylyl-removing enzyme"/>
    <property type="match status" value="1"/>
</dbReference>
<keyword evidence="11" id="KW-1185">Reference proteome</keyword>
<comment type="catalytic activity">
    <reaction evidence="7">
        <text>[glutamine synthetase]-O(4)-(5'-adenylyl)-L-tyrosine + phosphate = [glutamine synthetase]-L-tyrosine + ADP</text>
        <dbReference type="Rhea" id="RHEA:43716"/>
        <dbReference type="Rhea" id="RHEA-COMP:10660"/>
        <dbReference type="Rhea" id="RHEA-COMP:10661"/>
        <dbReference type="ChEBI" id="CHEBI:43474"/>
        <dbReference type="ChEBI" id="CHEBI:46858"/>
        <dbReference type="ChEBI" id="CHEBI:83624"/>
        <dbReference type="ChEBI" id="CHEBI:456216"/>
        <dbReference type="EC" id="2.7.7.89"/>
    </reaction>
</comment>
<keyword evidence="4 7" id="KW-0067">ATP-binding</keyword>
<dbReference type="Proteomes" id="UP000229757">
    <property type="component" value="Chromosome"/>
</dbReference>
<dbReference type="InterPro" id="IPR023057">
    <property type="entry name" value="GlnE"/>
</dbReference>
<dbReference type="InterPro" id="IPR005190">
    <property type="entry name" value="GlnE_rpt_dom"/>
</dbReference>
<dbReference type="RefSeq" id="WP_100256033.1">
    <property type="nucleotide sequence ID" value="NZ_CP011797.1"/>
</dbReference>
<evidence type="ECO:0000256" key="7">
    <source>
        <dbReference type="HAMAP-Rule" id="MF_00802"/>
    </source>
</evidence>
<keyword evidence="10" id="KW-0436">Ligase</keyword>
<evidence type="ECO:0000259" key="9">
    <source>
        <dbReference type="Pfam" id="PF08335"/>
    </source>
</evidence>
<dbReference type="AlphaFoldDB" id="A0A2K8KP35"/>
<feature type="domain" description="PII-uridylyltransferase/Glutamine-synthetase adenylyltransferase" evidence="9">
    <location>
        <begin position="814"/>
        <end position="913"/>
    </location>
</feature>
<keyword evidence="5 7" id="KW-0460">Magnesium</keyword>
<dbReference type="GO" id="GO:0000287">
    <property type="term" value="F:magnesium ion binding"/>
    <property type="evidence" value="ECO:0007669"/>
    <property type="project" value="UniProtKB-UniRule"/>
</dbReference>
<evidence type="ECO:0000256" key="2">
    <source>
        <dbReference type="ARBA" id="ARBA00022695"/>
    </source>
</evidence>
<dbReference type="EC" id="2.7.7.89" evidence="7"/>
<evidence type="ECO:0000313" key="10">
    <source>
        <dbReference type="EMBL" id="ATX75641.1"/>
    </source>
</evidence>
<dbReference type="InterPro" id="IPR013546">
    <property type="entry name" value="PII_UdlTrfase/GS_AdlTrfase"/>
</dbReference>
<sequence>MHLAKKLSQERDRLCQDARCSALDAAARDAVVRLCLASPWLASWVQTQQDWLLMVAQFKAPANPVDELTALAQHWSLEGEVALMLDLRVWRNRHLARLMARDIWHLNSVAQTAQAVSTLADAALRCALAWCMAFWQAKDGLPAPCDYSDGPAQLVVLAMGKHGAEELNLSSDIDLIFSYSGPGTTSGGRSHEAFFTRVARKLIHVLDARTAEGFVFRVDMRLRPWGQSGALVSSYAALENYYLLQGRFWERFAMVKARPVTGPEAAQQALADLLHPFVYRTYVDYQALGALRELKSKIQQEVQRQHGDDNIKLGRGGIREVEFIAQVFQLIRGGQEELLQQRGTWPVLQALARLELLPEAAVDELTAAYDHLRDLEHRIQAINDQQTQLLPTDEVARERLALSLGAESVSAMLVDLSRHRDRVHGHFSDLIAEEVEIQVNQKLLPYMQAWRSGSWIEGAADPDPDLTESMLSLAQIPAVQRLSVVARDNMAGFIPRLWLELARYRDAPARLVSIRPLLEAIVRRSSYFVLFAENPLAIAELVKLVPASPWLARQLQEKPFLLDELTDRASLYRLPDRAELRAELHLLLLRVPEDDLERQMELLRHFRHARVLRAAACEISSVLPLMKISDYLAWVAEVVVDQSLALAWRQLVARHGRPSKAGGDWCDPDFGVIAYGKMGGLELSYESDLDLVFLHNASVQGVTEGPKVIDNGVFMARLGQKLIHLLSAITPSGRLYEIDTRLRPSGNSGLLVSSLTAFAKYQQDKAWTWEHQALIRARFIAGDESLKHGFDALRAELLAKPRDIDSLRCDVLAMRDKMRAHLSSRAQGADAQFDFKQDAGGIVDLEFLIQFLILAHAHDSPQLTRWSDNVRSIEALYRCQIFAEADRKNLLAAYLTLRQEVHHAILKGESSQRNLSELAPELAHIRGQVIDYWQRYLDPTE</sequence>
<dbReference type="SUPFAM" id="SSF81301">
    <property type="entry name" value="Nucleotidyltransferase"/>
    <property type="match status" value="2"/>
</dbReference>
<feature type="region of interest" description="Adenylyl removase" evidence="7">
    <location>
        <begin position="1"/>
        <end position="435"/>
    </location>
</feature>
<dbReference type="GO" id="GO:0005524">
    <property type="term" value="F:ATP binding"/>
    <property type="evidence" value="ECO:0007669"/>
    <property type="project" value="UniProtKB-UniRule"/>
</dbReference>
<dbReference type="HAMAP" id="MF_00802">
    <property type="entry name" value="GlnE"/>
    <property type="match status" value="1"/>
</dbReference>
<accession>A0A2K8KP35</accession>
<dbReference type="CDD" id="cd05401">
    <property type="entry name" value="NT_GlnE_GlnD_like"/>
    <property type="match status" value="2"/>
</dbReference>
<dbReference type="EMBL" id="CP011797">
    <property type="protein sequence ID" value="ATX75641.1"/>
    <property type="molecule type" value="Genomic_DNA"/>
</dbReference>
<evidence type="ECO:0000256" key="5">
    <source>
        <dbReference type="ARBA" id="ARBA00022842"/>
    </source>
</evidence>
<proteinExistence type="inferred from homology"/>
<evidence type="ECO:0000259" key="8">
    <source>
        <dbReference type="Pfam" id="PF03710"/>
    </source>
</evidence>
<dbReference type="Gene3D" id="1.20.120.1510">
    <property type="match status" value="1"/>
</dbReference>
<evidence type="ECO:0000256" key="3">
    <source>
        <dbReference type="ARBA" id="ARBA00022741"/>
    </source>
</evidence>
<evidence type="ECO:0000256" key="6">
    <source>
        <dbReference type="ARBA" id="ARBA00023268"/>
    </source>
</evidence>
<gene>
    <name evidence="7" type="primary">glnE</name>
    <name evidence="10" type="ORF">REIFOR_00469</name>
</gene>
<feature type="region of interest" description="Adenylyl transferase" evidence="7">
    <location>
        <begin position="442"/>
        <end position="941"/>
    </location>
</feature>
<dbReference type="FunFam" id="3.30.460.10:FF:000009">
    <property type="entry name" value="Bifunctional glutamine synthetase adenylyltransferase/adenylyl-removing enzyme"/>
    <property type="match status" value="1"/>
</dbReference>
<comment type="similarity">
    <text evidence="7">Belongs to the GlnE family.</text>
</comment>
<dbReference type="SUPFAM" id="SSF81593">
    <property type="entry name" value="Nucleotidyltransferase substrate binding subunit/domain"/>
    <property type="match status" value="2"/>
</dbReference>